<feature type="domain" description="FERM" evidence="6">
    <location>
        <begin position="35"/>
        <end position="318"/>
    </location>
</feature>
<keyword evidence="8" id="KW-1185">Reference proteome</keyword>
<evidence type="ECO:0000256" key="1">
    <source>
        <dbReference type="ARBA" id="ARBA00004282"/>
    </source>
</evidence>
<dbReference type="SUPFAM" id="SSF50729">
    <property type="entry name" value="PH domain-like"/>
    <property type="match status" value="1"/>
</dbReference>
<dbReference type="GO" id="GO:0005856">
    <property type="term" value="C:cytoskeleton"/>
    <property type="evidence" value="ECO:0007669"/>
    <property type="project" value="TreeGrafter"/>
</dbReference>
<dbReference type="InterPro" id="IPR019749">
    <property type="entry name" value="Band_41_domain"/>
</dbReference>
<dbReference type="FunFam" id="2.30.29.30:FF:000002">
    <property type="entry name" value="Band 4.1-like protein 5 isoform 1"/>
    <property type="match status" value="1"/>
</dbReference>
<dbReference type="Pfam" id="PF09380">
    <property type="entry name" value="FERM_C"/>
    <property type="match status" value="1"/>
</dbReference>
<dbReference type="InterPro" id="IPR019748">
    <property type="entry name" value="FERM_central"/>
</dbReference>
<dbReference type="InterPro" id="IPR019747">
    <property type="entry name" value="FERM_CS"/>
</dbReference>
<dbReference type="PANTHER" id="PTHR23280:SF18">
    <property type="entry name" value="BAND 4.1-LIKE PROTEIN 4B"/>
    <property type="match status" value="1"/>
</dbReference>
<feature type="region of interest" description="Disordered" evidence="5">
    <location>
        <begin position="346"/>
        <end position="376"/>
    </location>
</feature>
<dbReference type="InterPro" id="IPR018979">
    <property type="entry name" value="FERM_N"/>
</dbReference>
<dbReference type="PROSITE" id="PS50057">
    <property type="entry name" value="FERM_3"/>
    <property type="match status" value="1"/>
</dbReference>
<dbReference type="InterPro" id="IPR000798">
    <property type="entry name" value="Ez/rad/moesin-like"/>
</dbReference>
<dbReference type="PROSITE" id="PS00661">
    <property type="entry name" value="FERM_2"/>
    <property type="match status" value="1"/>
</dbReference>
<comment type="subcellular location">
    <subcellularLocation>
        <location evidence="1">Cell junction</location>
    </subcellularLocation>
    <subcellularLocation>
        <location evidence="2">Cytoplasm</location>
    </subcellularLocation>
</comment>
<dbReference type="InterPro" id="IPR014847">
    <property type="entry name" value="FA"/>
</dbReference>
<dbReference type="GO" id="GO:0008092">
    <property type="term" value="F:cytoskeletal protein binding"/>
    <property type="evidence" value="ECO:0007669"/>
    <property type="project" value="InterPro"/>
</dbReference>
<reference evidence="7" key="1">
    <citation type="submission" date="2021-04" db="EMBL/GenBank/DDBJ databases">
        <authorList>
            <consortium name="Wellcome Sanger Institute Data Sharing"/>
        </authorList>
    </citation>
    <scope>NUCLEOTIDE SEQUENCE [LARGE SCALE GENOMIC DNA]</scope>
</reference>
<dbReference type="OMA" id="CPADGMD"/>
<dbReference type="Gene3D" id="2.30.29.30">
    <property type="entry name" value="Pleckstrin-homology domain (PH domain)/Phosphotyrosine-binding domain (PTB)"/>
    <property type="match status" value="1"/>
</dbReference>
<dbReference type="CDD" id="cd14473">
    <property type="entry name" value="FERM_B-lobe"/>
    <property type="match status" value="1"/>
</dbReference>
<dbReference type="GO" id="GO:0005737">
    <property type="term" value="C:cytoplasm"/>
    <property type="evidence" value="ECO:0007669"/>
    <property type="project" value="UniProtKB-SubCell"/>
</dbReference>
<evidence type="ECO:0000313" key="8">
    <source>
        <dbReference type="Proteomes" id="UP000472264"/>
    </source>
</evidence>
<evidence type="ECO:0000256" key="4">
    <source>
        <dbReference type="ARBA" id="ARBA00022949"/>
    </source>
</evidence>
<evidence type="ECO:0000313" key="7">
    <source>
        <dbReference type="Ensembl" id="ENSENLP00000041466.1"/>
    </source>
</evidence>
<dbReference type="Pfam" id="PF00373">
    <property type="entry name" value="FERM_M"/>
    <property type="match status" value="1"/>
</dbReference>
<dbReference type="Gene3D" id="1.20.80.10">
    <property type="match status" value="1"/>
</dbReference>
<gene>
    <name evidence="7" type="primary">epb41l4b</name>
</gene>
<dbReference type="SMART" id="SM01195">
    <property type="entry name" value="FA"/>
    <property type="match status" value="1"/>
</dbReference>
<dbReference type="AlphaFoldDB" id="A0A665WC30"/>
<dbReference type="SMART" id="SM01196">
    <property type="entry name" value="FERM_C"/>
    <property type="match status" value="1"/>
</dbReference>
<name>A0A665WC30_ECHNA</name>
<dbReference type="GO" id="GO:0005886">
    <property type="term" value="C:plasma membrane"/>
    <property type="evidence" value="ECO:0007669"/>
    <property type="project" value="UniProtKB-ARBA"/>
</dbReference>
<sequence length="428" mass="49059">TQGFPLRSVGRACSWIFEAVPSVHIPAAGTARTTITCRVLLLDGSDVNVDLPSKSKGQDLFDQIMYHIDLVETDYFGLQFMDTDQVSHWLDMSKLIKKQIRDGPPYRLFFRVKFYSSEPNNLREEFTRYLFVLQLRQDILSGCSVMRRYLICFCVYPHSGELGDCDPLDHSPELVSEFRFTPKQSEAMEADIFSRWLELRGKSPSQAEISFLNKCKWLELYGVDMHFVKGRDGGEYALGLTPTGILVFEGSNKIGLFFWPKITRLDFKKSRLTLVVVEDDDQGREQEHTFVFQLASAKSCKHLWKCAVESHAFFRLRQPATGKTNRSDFTRLGSRFRFSGKTEYQATHGGRLRRASTFERRPSKRYPSRTQSLGKGESYQNIQNAPAVSLHILPLKVAYCFNSPWHTPHPALTPPVYLQPSGHTPPHR</sequence>
<dbReference type="InterPro" id="IPR035963">
    <property type="entry name" value="FERM_2"/>
</dbReference>
<dbReference type="InterPro" id="IPR014352">
    <property type="entry name" value="FERM/acyl-CoA-bd_prot_sf"/>
</dbReference>
<dbReference type="SUPFAM" id="SSF54236">
    <property type="entry name" value="Ubiquitin-like"/>
    <property type="match status" value="1"/>
</dbReference>
<proteinExistence type="predicted"/>
<dbReference type="PROSITE" id="PS00660">
    <property type="entry name" value="FERM_1"/>
    <property type="match status" value="1"/>
</dbReference>
<dbReference type="InterPro" id="IPR018980">
    <property type="entry name" value="FERM_PH-like_C"/>
</dbReference>
<evidence type="ECO:0000256" key="2">
    <source>
        <dbReference type="ARBA" id="ARBA00004496"/>
    </source>
</evidence>
<keyword evidence="3" id="KW-0963">Cytoplasm</keyword>
<dbReference type="PANTHER" id="PTHR23280">
    <property type="entry name" value="4.1 G PROTEIN"/>
    <property type="match status" value="1"/>
</dbReference>
<dbReference type="GO" id="GO:0070161">
    <property type="term" value="C:anchoring junction"/>
    <property type="evidence" value="ECO:0007669"/>
    <property type="project" value="UniProtKB-SubCell"/>
</dbReference>
<keyword evidence="4" id="KW-0965">Cell junction</keyword>
<protein>
    <submittedName>
        <fullName evidence="7">Erythrocyte membrane protein band 4.1 like 4B</fullName>
    </submittedName>
</protein>
<dbReference type="InterPro" id="IPR029071">
    <property type="entry name" value="Ubiquitin-like_domsf"/>
</dbReference>
<dbReference type="SMART" id="SM00295">
    <property type="entry name" value="B41"/>
    <property type="match status" value="1"/>
</dbReference>
<dbReference type="GO" id="GO:0031032">
    <property type="term" value="P:actomyosin structure organization"/>
    <property type="evidence" value="ECO:0007669"/>
    <property type="project" value="TreeGrafter"/>
</dbReference>
<dbReference type="PRINTS" id="PR00661">
    <property type="entry name" value="ERMFAMILY"/>
</dbReference>
<dbReference type="Ensembl" id="ENSENLT00000042517.1">
    <property type="protein sequence ID" value="ENSENLP00000041466.1"/>
    <property type="gene ID" value="ENSENLG00000017635.1"/>
</dbReference>
<reference evidence="7" key="3">
    <citation type="submission" date="2025-09" db="UniProtKB">
        <authorList>
            <consortium name="Ensembl"/>
        </authorList>
    </citation>
    <scope>IDENTIFICATION</scope>
</reference>
<organism evidence="7 8">
    <name type="scientific">Echeneis naucrates</name>
    <name type="common">Live sharksucker</name>
    <dbReference type="NCBI Taxonomy" id="173247"/>
    <lineage>
        <taxon>Eukaryota</taxon>
        <taxon>Metazoa</taxon>
        <taxon>Chordata</taxon>
        <taxon>Craniata</taxon>
        <taxon>Vertebrata</taxon>
        <taxon>Euteleostomi</taxon>
        <taxon>Actinopterygii</taxon>
        <taxon>Neopterygii</taxon>
        <taxon>Teleostei</taxon>
        <taxon>Neoteleostei</taxon>
        <taxon>Acanthomorphata</taxon>
        <taxon>Carangaria</taxon>
        <taxon>Carangiformes</taxon>
        <taxon>Echeneidae</taxon>
        <taxon>Echeneis</taxon>
    </lineage>
</organism>
<evidence type="ECO:0000256" key="5">
    <source>
        <dbReference type="SAM" id="MobiDB-lite"/>
    </source>
</evidence>
<dbReference type="Pfam" id="PF09379">
    <property type="entry name" value="FERM_N"/>
    <property type="match status" value="1"/>
</dbReference>
<dbReference type="Gene3D" id="3.10.20.90">
    <property type="entry name" value="Phosphatidylinositol 3-kinase Catalytic Subunit, Chain A, domain 1"/>
    <property type="match status" value="1"/>
</dbReference>
<dbReference type="FunFam" id="3.10.20.90:FF:000024">
    <property type="entry name" value="Erythrocyte membrane protein band 4.1-like 5"/>
    <property type="match status" value="1"/>
</dbReference>
<dbReference type="Pfam" id="PF08736">
    <property type="entry name" value="FA"/>
    <property type="match status" value="1"/>
</dbReference>
<evidence type="ECO:0000256" key="3">
    <source>
        <dbReference type="ARBA" id="ARBA00022490"/>
    </source>
</evidence>
<dbReference type="PRINTS" id="PR00935">
    <property type="entry name" value="BAND41"/>
</dbReference>
<accession>A0A665WC30</accession>
<dbReference type="Proteomes" id="UP000472264">
    <property type="component" value="Chromosome 6"/>
</dbReference>
<reference evidence="7" key="2">
    <citation type="submission" date="2025-08" db="UniProtKB">
        <authorList>
            <consortium name="Ensembl"/>
        </authorList>
    </citation>
    <scope>IDENTIFICATION</scope>
</reference>
<evidence type="ECO:0000259" key="6">
    <source>
        <dbReference type="PROSITE" id="PS50057"/>
    </source>
</evidence>
<dbReference type="InterPro" id="IPR000299">
    <property type="entry name" value="FERM_domain"/>
</dbReference>
<dbReference type="CDD" id="cd13186">
    <property type="entry name" value="FERM_C_NBL4_NBL5"/>
    <property type="match status" value="1"/>
</dbReference>
<dbReference type="InterPro" id="IPR011993">
    <property type="entry name" value="PH-like_dom_sf"/>
</dbReference>
<dbReference type="SUPFAM" id="SSF47031">
    <property type="entry name" value="Second domain of FERM"/>
    <property type="match status" value="1"/>
</dbReference>
<dbReference type="FunFam" id="1.20.80.10:FF:000003">
    <property type="entry name" value="Tyrosine-protein phosphatase non-receptor type 4"/>
    <property type="match status" value="1"/>
</dbReference>